<dbReference type="SUPFAM" id="SSF52518">
    <property type="entry name" value="Thiamin diphosphate-binding fold (THDP-binding)"/>
    <property type="match status" value="1"/>
</dbReference>
<name>T1BEW5_9ZZZZ</name>
<evidence type="ECO:0000256" key="2">
    <source>
        <dbReference type="ARBA" id="ARBA00023052"/>
    </source>
</evidence>
<reference evidence="3" key="1">
    <citation type="submission" date="2013-08" db="EMBL/GenBank/DDBJ databases">
        <authorList>
            <person name="Mendez C."/>
            <person name="Richter M."/>
            <person name="Ferrer M."/>
            <person name="Sanchez J."/>
        </authorList>
    </citation>
    <scope>NUCLEOTIDE SEQUENCE</scope>
</reference>
<dbReference type="EMBL" id="AUZY01003853">
    <property type="protein sequence ID" value="EQD67068.1"/>
    <property type="molecule type" value="Genomic_DNA"/>
</dbReference>
<comment type="cofactor">
    <cofactor evidence="1">
        <name>thiamine diphosphate</name>
        <dbReference type="ChEBI" id="CHEBI:58937"/>
    </cofactor>
</comment>
<comment type="caution">
    <text evidence="3">The sequence shown here is derived from an EMBL/GenBank/DDBJ whole genome shotgun (WGS) entry which is preliminary data.</text>
</comment>
<dbReference type="AlphaFoldDB" id="T1BEW5"/>
<reference evidence="3" key="2">
    <citation type="journal article" date="2014" name="ISME J.">
        <title>Microbial stratification in low pH oxic and suboxic macroscopic growths along an acid mine drainage.</title>
        <authorList>
            <person name="Mendez-Garcia C."/>
            <person name="Mesa V."/>
            <person name="Sprenger R.R."/>
            <person name="Richter M."/>
            <person name="Diez M.S."/>
            <person name="Solano J."/>
            <person name="Bargiela R."/>
            <person name="Golyshina O.V."/>
            <person name="Manteca A."/>
            <person name="Ramos J.L."/>
            <person name="Gallego J.R."/>
            <person name="Llorente I."/>
            <person name="Martins Dos Santos V.A."/>
            <person name="Jensen O.N."/>
            <person name="Pelaez A.I."/>
            <person name="Sanchez J."/>
            <person name="Ferrer M."/>
        </authorList>
    </citation>
    <scope>NUCLEOTIDE SEQUENCE</scope>
</reference>
<gene>
    <name evidence="3" type="ORF">B1B_06050</name>
</gene>
<dbReference type="InterPro" id="IPR051157">
    <property type="entry name" value="PDH/Transketolase"/>
</dbReference>
<dbReference type="FunFam" id="3.40.50.970:FF:000011">
    <property type="entry name" value="Pyruvate dehydrogenase E1 component"/>
    <property type="match status" value="1"/>
</dbReference>
<feature type="non-terminal residue" evidence="3">
    <location>
        <position position="1"/>
    </location>
</feature>
<evidence type="ECO:0000256" key="1">
    <source>
        <dbReference type="ARBA" id="ARBA00001964"/>
    </source>
</evidence>
<feature type="non-terminal residue" evidence="3">
    <location>
        <position position="195"/>
    </location>
</feature>
<protein>
    <submittedName>
        <fullName evidence="3">Pyruvate dehydrogenase subunit E1</fullName>
    </submittedName>
</protein>
<sequence>KQVDFPATVSTPYVNTIAKDQEPWFPGDEHMERRIRAYIRWNAAVMVIRANTRNPGIGGHLSTYASSATLYEVGFNHFFRGKSDGGFGDQVFFQGHASPGIYARAFVEGRLSEEQMDNFRAEVGGNGLPSYPHPRLAPDFWEFPTVSMGLGPLLAVYQAHINRYLHNRELVDTSNARIWAFVGDGEMDEPEAIAG</sequence>
<accession>T1BEW5</accession>
<keyword evidence="3" id="KW-0670">Pyruvate</keyword>
<dbReference type="InterPro" id="IPR029061">
    <property type="entry name" value="THDP-binding"/>
</dbReference>
<proteinExistence type="predicted"/>
<evidence type="ECO:0000313" key="3">
    <source>
        <dbReference type="EMBL" id="EQD67068.1"/>
    </source>
</evidence>
<organism evidence="3">
    <name type="scientific">mine drainage metagenome</name>
    <dbReference type="NCBI Taxonomy" id="410659"/>
    <lineage>
        <taxon>unclassified sequences</taxon>
        <taxon>metagenomes</taxon>
        <taxon>ecological metagenomes</taxon>
    </lineage>
</organism>
<dbReference type="PANTHER" id="PTHR43825:SF3">
    <property type="entry name" value="PYRUVATE DEHYDROGENASE E1 COMPONENT"/>
    <property type="match status" value="1"/>
</dbReference>
<dbReference type="PANTHER" id="PTHR43825">
    <property type="entry name" value="PYRUVATE DEHYDROGENASE E1 COMPONENT"/>
    <property type="match status" value="1"/>
</dbReference>
<keyword evidence="2" id="KW-0786">Thiamine pyrophosphate</keyword>
<dbReference type="Gene3D" id="3.40.50.970">
    <property type="match status" value="1"/>
</dbReference>